<protein>
    <recommendedName>
        <fullName evidence="1">TehB/YeaR-like domain-containing protein</fullName>
    </recommendedName>
</protein>
<dbReference type="OrthoDB" id="9801656at2"/>
<accession>A6GEF5</accession>
<comment type="caution">
    <text evidence="2">The sequence shown here is derived from an EMBL/GenBank/DDBJ whole genome shotgun (WGS) entry which is preliminary data.</text>
</comment>
<dbReference type="Proteomes" id="UP000005801">
    <property type="component" value="Unassembled WGS sequence"/>
</dbReference>
<organism evidence="2 3">
    <name type="scientific">Plesiocystis pacifica SIR-1</name>
    <dbReference type="NCBI Taxonomy" id="391625"/>
    <lineage>
        <taxon>Bacteria</taxon>
        <taxon>Pseudomonadati</taxon>
        <taxon>Myxococcota</taxon>
        <taxon>Polyangia</taxon>
        <taxon>Nannocystales</taxon>
        <taxon>Nannocystaceae</taxon>
        <taxon>Plesiocystis</taxon>
    </lineage>
</organism>
<dbReference type="InterPro" id="IPR015392">
    <property type="entry name" value="TehB/YeaR-like_dom"/>
</dbReference>
<dbReference type="Gene3D" id="2.60.120.10">
    <property type="entry name" value="Jelly Rolls"/>
    <property type="match status" value="1"/>
</dbReference>
<dbReference type="SUPFAM" id="SSF51197">
    <property type="entry name" value="Clavaminate synthase-like"/>
    <property type="match status" value="1"/>
</dbReference>
<keyword evidence="3" id="KW-1185">Reference proteome</keyword>
<feature type="domain" description="TehB/YeaR-like" evidence="1">
    <location>
        <begin position="19"/>
        <end position="94"/>
    </location>
</feature>
<dbReference type="InterPro" id="IPR014710">
    <property type="entry name" value="RmlC-like_jellyroll"/>
</dbReference>
<dbReference type="STRING" id="391625.PPSIR1_27633"/>
<sequence>MFLDPAQLPTLPANVSAYRRTPSFDEGSVPAGLLRAHDTKAGVWGRIVVESGALIYTILEPQAQRWRLEPGVDGVIEPEVRHEVRPEGAVRFFVEFLRA</sequence>
<evidence type="ECO:0000313" key="3">
    <source>
        <dbReference type="Proteomes" id="UP000005801"/>
    </source>
</evidence>
<evidence type="ECO:0000259" key="1">
    <source>
        <dbReference type="Pfam" id="PF09313"/>
    </source>
</evidence>
<dbReference type="AlphaFoldDB" id="A6GEF5"/>
<evidence type="ECO:0000313" key="2">
    <source>
        <dbReference type="EMBL" id="EDM75727.1"/>
    </source>
</evidence>
<dbReference type="EMBL" id="ABCS01000082">
    <property type="protein sequence ID" value="EDM75727.1"/>
    <property type="molecule type" value="Genomic_DNA"/>
</dbReference>
<name>A6GEF5_9BACT</name>
<dbReference type="Pfam" id="PF09313">
    <property type="entry name" value="TehB-like"/>
    <property type="match status" value="1"/>
</dbReference>
<reference evidence="2 3" key="1">
    <citation type="submission" date="2007-06" db="EMBL/GenBank/DDBJ databases">
        <authorList>
            <person name="Shimkets L."/>
            <person name="Ferriera S."/>
            <person name="Johnson J."/>
            <person name="Kravitz S."/>
            <person name="Beeson K."/>
            <person name="Sutton G."/>
            <person name="Rogers Y.-H."/>
            <person name="Friedman R."/>
            <person name="Frazier M."/>
            <person name="Venter J.C."/>
        </authorList>
    </citation>
    <scope>NUCLEOTIDE SEQUENCE [LARGE SCALE GENOMIC DNA]</scope>
    <source>
        <strain evidence="2 3">SIR-1</strain>
    </source>
</reference>
<gene>
    <name evidence="2" type="ORF">PPSIR1_27633</name>
</gene>
<dbReference type="eggNOG" id="COG3615">
    <property type="taxonomic scope" value="Bacteria"/>
</dbReference>
<proteinExistence type="predicted"/>
<dbReference type="RefSeq" id="WP_006975095.1">
    <property type="nucleotide sequence ID" value="NZ_ABCS01000082.1"/>
</dbReference>